<dbReference type="GeneID" id="301841289"/>
<protein>
    <submittedName>
        <fullName evidence="2">Uncharacterized protein</fullName>
    </submittedName>
</protein>
<name>A0AAF0CIB0_9CAUD</name>
<feature type="transmembrane region" description="Helical" evidence="1">
    <location>
        <begin position="6"/>
        <end position="24"/>
    </location>
</feature>
<dbReference type="Proteomes" id="UP001216229">
    <property type="component" value="Segment"/>
</dbReference>
<evidence type="ECO:0000256" key="1">
    <source>
        <dbReference type="SAM" id="Phobius"/>
    </source>
</evidence>
<evidence type="ECO:0000313" key="3">
    <source>
        <dbReference type="Proteomes" id="UP001216229"/>
    </source>
</evidence>
<sequence length="137" mass="15446">MTYGQFFYVVIVSVLLSAAVTLGITDFMINKQLKEGVNTGPVTFMVQDAVSPEIRRKAEENKALSEAKLAAAKINIDNEFSRYAGFTVEGTFYVTNTMEVKEMIEESRNYCGDRDVKLLKFYETTFPLIICEKGNTK</sequence>
<proteinExistence type="predicted"/>
<evidence type="ECO:0000313" key="2">
    <source>
        <dbReference type="EMBL" id="WDR22115.1"/>
    </source>
</evidence>
<dbReference type="EMBL" id="OQ359889">
    <property type="protein sequence ID" value="WDR22115.1"/>
    <property type="molecule type" value="Genomic_DNA"/>
</dbReference>
<reference evidence="2 3" key="1">
    <citation type="submission" date="2023-01" db="EMBL/GenBank/DDBJ databases">
        <title>Characterization of a Diverse Collection of Salmonella Phages Isolated from Tennessee Wastewater.</title>
        <authorList>
            <person name="Bryan D.W."/>
            <person name="Hudson L.K."/>
            <person name="Wang J."/>
            <person name="Denes T.G."/>
        </authorList>
    </citation>
    <scope>NUCLEOTIDE SEQUENCE [LARGE SCALE GENOMIC DNA]</scope>
</reference>
<gene>
    <name evidence="2" type="ORF">PJM41_0030</name>
</gene>
<accession>A0AAF0CIB0</accession>
<organism evidence="2 3">
    <name type="scientific">Salmonella phage vB_SenS_UTK0009</name>
    <dbReference type="NCBI Taxonomy" id="3028908"/>
    <lineage>
        <taxon>Viruses</taxon>
        <taxon>Duplodnaviria</taxon>
        <taxon>Heunggongvirae</taxon>
        <taxon>Uroviricota</taxon>
        <taxon>Caudoviricetes</taxon>
        <taxon>Demerecviridae</taxon>
        <taxon>Markadamsvirinae</taxon>
        <taxon>Epseptimavirus</taxon>
        <taxon>Epseptimavirus UTK0009</taxon>
    </lineage>
</organism>
<keyword evidence="1" id="KW-0472">Membrane</keyword>
<dbReference type="RefSeq" id="YP_012787011.1">
    <property type="nucleotide sequence ID" value="NC_111487.1"/>
</dbReference>
<keyword evidence="3" id="KW-1185">Reference proteome</keyword>
<keyword evidence="1" id="KW-0812">Transmembrane</keyword>
<keyword evidence="1" id="KW-1133">Transmembrane helix</keyword>